<feature type="non-terminal residue" evidence="2">
    <location>
        <position position="1"/>
    </location>
</feature>
<dbReference type="EMBL" id="BARW01026036">
    <property type="protein sequence ID" value="GAJ14826.1"/>
    <property type="molecule type" value="Genomic_DNA"/>
</dbReference>
<reference evidence="2" key="1">
    <citation type="journal article" date="2014" name="Front. Microbiol.">
        <title>High frequency of phylogenetically diverse reductive dehalogenase-homologous genes in deep subseafloor sedimentary metagenomes.</title>
        <authorList>
            <person name="Kawai M."/>
            <person name="Futagami T."/>
            <person name="Toyoda A."/>
            <person name="Takaki Y."/>
            <person name="Nishi S."/>
            <person name="Hori S."/>
            <person name="Arai W."/>
            <person name="Tsubouchi T."/>
            <person name="Morono Y."/>
            <person name="Uchiyama I."/>
            <person name="Ito T."/>
            <person name="Fujiyama A."/>
            <person name="Inagaki F."/>
            <person name="Takami H."/>
        </authorList>
    </citation>
    <scope>NUCLEOTIDE SEQUENCE</scope>
    <source>
        <strain evidence="2">Expedition CK06-06</strain>
    </source>
</reference>
<dbReference type="Pfam" id="PF12439">
    <property type="entry name" value="GDE_N"/>
    <property type="match status" value="1"/>
</dbReference>
<accession>X1VID0</accession>
<organism evidence="2">
    <name type="scientific">marine sediment metagenome</name>
    <dbReference type="NCBI Taxonomy" id="412755"/>
    <lineage>
        <taxon>unclassified sequences</taxon>
        <taxon>metagenomes</taxon>
        <taxon>ecological metagenomes</taxon>
    </lineage>
</organism>
<evidence type="ECO:0000313" key="2">
    <source>
        <dbReference type="EMBL" id="GAJ14826.1"/>
    </source>
</evidence>
<name>X1VID0_9ZZZZ</name>
<dbReference type="AlphaFoldDB" id="X1VID0"/>
<proteinExistence type="predicted"/>
<dbReference type="InterPro" id="IPR024742">
    <property type="entry name" value="Glycogen_debranch_N"/>
</dbReference>
<protein>
    <recommendedName>
        <fullName evidence="1">Glycogen debranching enzyme bacterial and archaeal type N-terminal domain-containing protein</fullName>
    </recommendedName>
</protein>
<comment type="caution">
    <text evidence="2">The sequence shown here is derived from an EMBL/GenBank/DDBJ whole genome shotgun (WGS) entry which is preliminary data.</text>
</comment>
<evidence type="ECO:0000259" key="1">
    <source>
        <dbReference type="Pfam" id="PF12439"/>
    </source>
</evidence>
<sequence length="97" mass="10768">GVLSDVNEALGREWLVTNGLGGYASSTVLGVNTRKYHGLLVAAFNPPVNRWVLLTKLDENLQIGNETYDLGANEFRDVMHPKGYRFLSDFFLAPLTI</sequence>
<feature type="domain" description="Glycogen debranching enzyme bacterial and archaeal type N-terminal" evidence="1">
    <location>
        <begin position="12"/>
        <end position="94"/>
    </location>
</feature>
<gene>
    <name evidence="2" type="ORF">S12H4_42529</name>
</gene>